<sequence length="125" mass="14616">MHIHRIQHRIERILTLVSRRKKSFQKSRRKFGNDETFHQLTAQNREWTANGTHEKEKKTLELQLTSSKSNDELQSGKVLEVIETEIMKTLPGRPGFVKSGRRRPPKKAFLKEKVQPTLREDSALS</sequence>
<dbReference type="EMBL" id="JYDP01000280">
    <property type="protein sequence ID" value="KRZ01544.1"/>
    <property type="molecule type" value="Genomic_DNA"/>
</dbReference>
<evidence type="ECO:0000313" key="2">
    <source>
        <dbReference type="EMBL" id="KRZ01544.1"/>
    </source>
</evidence>
<proteinExistence type="predicted"/>
<dbReference type="AlphaFoldDB" id="A0A0V1GT98"/>
<comment type="caution">
    <text evidence="2">The sequence shown here is derived from an EMBL/GenBank/DDBJ whole genome shotgun (WGS) entry which is preliminary data.</text>
</comment>
<protein>
    <submittedName>
        <fullName evidence="2">Uncharacterized protein</fullName>
    </submittedName>
</protein>
<evidence type="ECO:0000256" key="1">
    <source>
        <dbReference type="SAM" id="MobiDB-lite"/>
    </source>
</evidence>
<reference evidence="2 3" key="1">
    <citation type="submission" date="2015-01" db="EMBL/GenBank/DDBJ databases">
        <title>Evolution of Trichinella species and genotypes.</title>
        <authorList>
            <person name="Korhonen P.K."/>
            <person name="Edoardo P."/>
            <person name="Giuseppe L.R."/>
            <person name="Gasser R.B."/>
        </authorList>
    </citation>
    <scope>NUCLEOTIDE SEQUENCE [LARGE SCALE GENOMIC DNA]</scope>
    <source>
        <strain evidence="2">ISS1029</strain>
    </source>
</reference>
<feature type="compositionally biased region" description="Basic residues" evidence="1">
    <location>
        <begin position="99"/>
        <end position="108"/>
    </location>
</feature>
<name>A0A0V1GT98_9BILA</name>
<dbReference type="Proteomes" id="UP000055024">
    <property type="component" value="Unassembled WGS sequence"/>
</dbReference>
<evidence type="ECO:0000313" key="3">
    <source>
        <dbReference type="Proteomes" id="UP000055024"/>
    </source>
</evidence>
<organism evidence="2 3">
    <name type="scientific">Trichinella zimbabwensis</name>
    <dbReference type="NCBI Taxonomy" id="268475"/>
    <lineage>
        <taxon>Eukaryota</taxon>
        <taxon>Metazoa</taxon>
        <taxon>Ecdysozoa</taxon>
        <taxon>Nematoda</taxon>
        <taxon>Enoplea</taxon>
        <taxon>Dorylaimia</taxon>
        <taxon>Trichinellida</taxon>
        <taxon>Trichinellidae</taxon>
        <taxon>Trichinella</taxon>
    </lineage>
</organism>
<gene>
    <name evidence="2" type="ORF">T11_4605</name>
</gene>
<feature type="compositionally biased region" description="Basic and acidic residues" evidence="1">
    <location>
        <begin position="109"/>
        <end position="125"/>
    </location>
</feature>
<keyword evidence="3" id="KW-1185">Reference proteome</keyword>
<feature type="region of interest" description="Disordered" evidence="1">
    <location>
        <begin position="91"/>
        <end position="125"/>
    </location>
</feature>
<accession>A0A0V1GT98</accession>